<gene>
    <name evidence="6" type="ORF">MOO47_03510</name>
</gene>
<feature type="domain" description="Malonyl-CoA:ACP transacylase (MAT)" evidence="5">
    <location>
        <begin position="5"/>
        <end position="309"/>
    </location>
</feature>
<accession>A0ABY4PF53</accession>
<name>A0ABY4PF53_9LACO</name>
<dbReference type="InterPro" id="IPR016036">
    <property type="entry name" value="Malonyl_transacylase_ACP-bd"/>
</dbReference>
<keyword evidence="2 4" id="KW-0012">Acyltransferase</keyword>
<evidence type="ECO:0000313" key="7">
    <source>
        <dbReference type="Proteomes" id="UP000831947"/>
    </source>
</evidence>
<dbReference type="InterPro" id="IPR001227">
    <property type="entry name" value="Ac_transferase_dom_sf"/>
</dbReference>
<dbReference type="InterPro" id="IPR016035">
    <property type="entry name" value="Acyl_Trfase/lysoPLipase"/>
</dbReference>
<dbReference type="Gene3D" id="3.40.366.10">
    <property type="entry name" value="Malonyl-Coenzyme A Acyl Carrier Protein, domain 2"/>
    <property type="match status" value="1"/>
</dbReference>
<evidence type="ECO:0000256" key="3">
    <source>
        <dbReference type="ARBA" id="ARBA00048462"/>
    </source>
</evidence>
<comment type="similarity">
    <text evidence="4">Belongs to the fabD family.</text>
</comment>
<evidence type="ECO:0000313" key="6">
    <source>
        <dbReference type="EMBL" id="UQS84227.1"/>
    </source>
</evidence>
<keyword evidence="7" id="KW-1185">Reference proteome</keyword>
<dbReference type="PIRSF" id="PIRSF000446">
    <property type="entry name" value="Mct"/>
    <property type="match status" value="1"/>
</dbReference>
<dbReference type="InterPro" id="IPR024925">
    <property type="entry name" value="Malonyl_CoA-ACP_transAc"/>
</dbReference>
<dbReference type="SUPFAM" id="SSF52151">
    <property type="entry name" value="FabD/lysophospholipase-like"/>
    <property type="match status" value="1"/>
</dbReference>
<proteinExistence type="inferred from homology"/>
<dbReference type="InterPro" id="IPR014043">
    <property type="entry name" value="Acyl_transferase_dom"/>
</dbReference>
<evidence type="ECO:0000256" key="2">
    <source>
        <dbReference type="ARBA" id="ARBA00023315"/>
    </source>
</evidence>
<sequence>MIGLLFSGQGAQKTGITQDIYEKIPSYRQSIDQASSILGLDVAGLLFDEQNADKLAMTQYAQPVIVAMSYGLFQLIKDSLPKNKFGTGLSLGEYSALACGGYVGFATALNLIKRRGELMQQASDQTDSKMVAVMKADLADVEAVCRATSDLGAIGVANINTPKQIVIGGQTTAVDQAADQLATKNNARIIPLDVSGAFHTPVMQPIQEQLRRELVKVDWQEGIFPVYSTTTKTDFVPQQLAQTLTDQLVSTTYFADTLMEHGQGLDAVIEVGPGKTLLSFARKIVRGVKTYRIDSLTDLEQTIATLEAK</sequence>
<comment type="catalytic activity">
    <reaction evidence="3 4">
        <text>holo-[ACP] + malonyl-CoA = malonyl-[ACP] + CoA</text>
        <dbReference type="Rhea" id="RHEA:41792"/>
        <dbReference type="Rhea" id="RHEA-COMP:9623"/>
        <dbReference type="Rhea" id="RHEA-COMP:9685"/>
        <dbReference type="ChEBI" id="CHEBI:57287"/>
        <dbReference type="ChEBI" id="CHEBI:57384"/>
        <dbReference type="ChEBI" id="CHEBI:64479"/>
        <dbReference type="ChEBI" id="CHEBI:78449"/>
        <dbReference type="EC" id="2.3.1.39"/>
    </reaction>
</comment>
<dbReference type="Pfam" id="PF00698">
    <property type="entry name" value="Acyl_transf_1"/>
    <property type="match status" value="1"/>
</dbReference>
<dbReference type="SUPFAM" id="SSF55048">
    <property type="entry name" value="Probable ACP-binding domain of malonyl-CoA ACP transacylase"/>
    <property type="match status" value="1"/>
</dbReference>
<dbReference type="EMBL" id="CP093365">
    <property type="protein sequence ID" value="UQS84227.1"/>
    <property type="molecule type" value="Genomic_DNA"/>
</dbReference>
<reference evidence="6 7" key="1">
    <citation type="journal article" date="2022" name="Int. J. Syst. Evol. Microbiol.">
        <title>Apilactobacillus apisilvae sp. nov., Nicolia spurrieriana gen. nov. sp. nov., Bombilactobacillus folatiphilus sp. nov. and Bombilactobacillus thymidiniphilus sp. nov., four new lactic acid bacterial isolates from stingless bees Tetragonula carbonaria and Austroplebeia australis.</title>
        <authorList>
            <person name="Oliphant S.A."/>
            <person name="Watson-Haigh N.S."/>
            <person name="Sumby K.M."/>
            <person name="Gardner J."/>
            <person name="Groom S."/>
            <person name="Jiranek V."/>
        </authorList>
    </citation>
    <scope>NUCLEOTIDE SEQUENCE [LARGE SCALE GENOMIC DNA]</scope>
    <source>
        <strain evidence="6 7">SG4_A1</strain>
    </source>
</reference>
<dbReference type="Gene3D" id="3.30.70.250">
    <property type="entry name" value="Malonyl-CoA ACP transacylase, ACP-binding"/>
    <property type="match status" value="1"/>
</dbReference>
<organism evidence="6 7">
    <name type="scientific">Bombilactobacillus thymidiniphilus</name>
    <dbReference type="NCBI Taxonomy" id="2923363"/>
    <lineage>
        <taxon>Bacteria</taxon>
        <taxon>Bacillati</taxon>
        <taxon>Bacillota</taxon>
        <taxon>Bacilli</taxon>
        <taxon>Lactobacillales</taxon>
        <taxon>Lactobacillaceae</taxon>
        <taxon>Bombilactobacillus</taxon>
    </lineage>
</organism>
<evidence type="ECO:0000256" key="4">
    <source>
        <dbReference type="PIRNR" id="PIRNR000446"/>
    </source>
</evidence>
<dbReference type="EC" id="2.3.1.39" evidence="4"/>
<dbReference type="Proteomes" id="UP000831947">
    <property type="component" value="Chromosome"/>
</dbReference>
<evidence type="ECO:0000256" key="1">
    <source>
        <dbReference type="ARBA" id="ARBA00022679"/>
    </source>
</evidence>
<dbReference type="RefSeq" id="WP_249513411.1">
    <property type="nucleotide sequence ID" value="NZ_CP093365.1"/>
</dbReference>
<keyword evidence="1 4" id="KW-0808">Transferase</keyword>
<dbReference type="InterPro" id="IPR050858">
    <property type="entry name" value="Mal-CoA-ACP_Trans/PKS_FabD"/>
</dbReference>
<evidence type="ECO:0000259" key="5">
    <source>
        <dbReference type="SMART" id="SM00827"/>
    </source>
</evidence>
<dbReference type="SMART" id="SM00827">
    <property type="entry name" value="PKS_AT"/>
    <property type="match status" value="1"/>
</dbReference>
<dbReference type="PANTHER" id="PTHR42681">
    <property type="entry name" value="MALONYL-COA-ACYL CARRIER PROTEIN TRANSACYLASE, MITOCHONDRIAL"/>
    <property type="match status" value="1"/>
</dbReference>
<protein>
    <recommendedName>
        <fullName evidence="4">Malonyl CoA-acyl carrier protein transacylase</fullName>
        <ecNumber evidence="4">2.3.1.39</ecNumber>
    </recommendedName>
</protein>
<dbReference type="PANTHER" id="PTHR42681:SF1">
    <property type="entry name" value="MALONYL-COA-ACYL CARRIER PROTEIN TRANSACYLASE, MITOCHONDRIAL"/>
    <property type="match status" value="1"/>
</dbReference>